<organism evidence="1 2">
    <name type="scientific">Spiromyces aspiralis</name>
    <dbReference type="NCBI Taxonomy" id="68401"/>
    <lineage>
        <taxon>Eukaryota</taxon>
        <taxon>Fungi</taxon>
        <taxon>Fungi incertae sedis</taxon>
        <taxon>Zoopagomycota</taxon>
        <taxon>Kickxellomycotina</taxon>
        <taxon>Kickxellomycetes</taxon>
        <taxon>Kickxellales</taxon>
        <taxon>Kickxellaceae</taxon>
        <taxon>Spiromyces</taxon>
    </lineage>
</organism>
<keyword evidence="1" id="KW-0378">Hydrolase</keyword>
<dbReference type="EMBL" id="JAMZIH010000464">
    <property type="protein sequence ID" value="KAJ1679307.1"/>
    <property type="molecule type" value="Genomic_DNA"/>
</dbReference>
<evidence type="ECO:0000313" key="1">
    <source>
        <dbReference type="EMBL" id="KAJ1679307.1"/>
    </source>
</evidence>
<protein>
    <submittedName>
        <fullName evidence="1">ATP-dependent RNA helicase dbp4</fullName>
        <ecNumber evidence="1">3.6.4.13</ecNumber>
    </submittedName>
</protein>
<comment type="caution">
    <text evidence="1">The sequence shown here is derived from an EMBL/GenBank/DDBJ whole genome shotgun (WGS) entry which is preliminary data.</text>
</comment>
<keyword evidence="2" id="KW-1185">Reference proteome</keyword>
<dbReference type="Proteomes" id="UP001145114">
    <property type="component" value="Unassembled WGS sequence"/>
</dbReference>
<sequence length="629" mass="70868">MRPKKASKERIRLAREKELRSIQELEDRAAEFYREPDESANLFSNLPISTKTLKALSKSNYVEMTEIQKKALPLALARKDVLGAAKTGSGKTLAFLIPVLEILYREKWTPLDGLGALVISPTRELALQIFNVLCKIGRTHSLSAGLVIGGKDVEEEQVRLNRMNILICTPGRLLQHMDQTVGFDCANLKLLVLDEADRILDMGFKREVNAIIENLPRRRQTLLFSATQTKSVKDLARLSLKDPEYVAVHEKSDIVTPKKLSQHYMVCELSEKLDILYSFIKSHLKCRVLVFMSSCKQVRFVYETFSRLQLGVSLLHLHGKQKQMKRVEIFEKFMKSPCAYLLCTDIAARGLDFPAVDWVVQLDCPEDTDTYIHRVGRTARYDADGKALLMLLPSELEMVKQLKEKKVPIERIHAKSSKTMSVAKQLQLFCFQDPEIKNLGQKAFRTYVRSVFLQKDKSVFDFEKLPLEAFAQALGLPGAPIIRYARKKVDKNQPWEYKALVEGQGEGGSSDEEDVEDKKGAATKPKTRVDRMFRRKNDTILADHYQKLVEHSSSGGEDDGDDSEGEFLTLKRADHALDDEDDATAEVKRDGSSSSGDEGDGNKDRTRGGKQQGGTGDDSAKRIASNPVK</sequence>
<keyword evidence="1" id="KW-0347">Helicase</keyword>
<gene>
    <name evidence="1" type="primary">DBP4_1</name>
    <name evidence="1" type="ORF">EV182_002313</name>
</gene>
<keyword evidence="1" id="KW-0067">ATP-binding</keyword>
<dbReference type="EC" id="3.6.4.13" evidence="1"/>
<evidence type="ECO:0000313" key="2">
    <source>
        <dbReference type="Proteomes" id="UP001145114"/>
    </source>
</evidence>
<accession>A0ACC1HSU3</accession>
<reference evidence="1" key="1">
    <citation type="submission" date="2022-06" db="EMBL/GenBank/DDBJ databases">
        <title>Phylogenomic reconstructions and comparative analyses of Kickxellomycotina fungi.</title>
        <authorList>
            <person name="Reynolds N.K."/>
            <person name="Stajich J.E."/>
            <person name="Barry K."/>
            <person name="Grigoriev I.V."/>
            <person name="Crous P."/>
            <person name="Smith M.E."/>
        </authorList>
    </citation>
    <scope>NUCLEOTIDE SEQUENCE</scope>
    <source>
        <strain evidence="1">RSA 2271</strain>
    </source>
</reference>
<proteinExistence type="predicted"/>
<name>A0ACC1HSU3_9FUNG</name>
<feature type="non-terminal residue" evidence="1">
    <location>
        <position position="629"/>
    </location>
</feature>
<keyword evidence="1" id="KW-0547">Nucleotide-binding</keyword>